<dbReference type="SUPFAM" id="SSF58104">
    <property type="entry name" value="Methyl-accepting chemotaxis protein (MCP) signaling domain"/>
    <property type="match status" value="1"/>
</dbReference>
<dbReference type="Gene3D" id="1.10.287.950">
    <property type="entry name" value="Methyl-accepting chemotaxis protein"/>
    <property type="match status" value="1"/>
</dbReference>
<dbReference type="PANTHER" id="PTHR40070">
    <property type="entry name" value="UPF0478 PROTEIN YTXG"/>
    <property type="match status" value="1"/>
</dbReference>
<evidence type="ECO:0000313" key="5">
    <source>
        <dbReference type="Proteomes" id="UP000189761"/>
    </source>
</evidence>
<dbReference type="EMBL" id="MTLA01000003">
    <property type="protein sequence ID" value="OOP70364.1"/>
    <property type="molecule type" value="Genomic_DNA"/>
</dbReference>
<name>A0A8E2IBP1_9BACI</name>
<protein>
    <submittedName>
        <fullName evidence="3 4">DUF948 domain-containing protein</fullName>
    </submittedName>
</protein>
<gene>
    <name evidence="4" type="ORF">BWZ43_00225</name>
    <name evidence="3" type="ORF">P5X88_06120</name>
</gene>
<keyword evidence="1" id="KW-0175">Coiled coil</keyword>
<reference evidence="3" key="2">
    <citation type="submission" date="2023-03" db="EMBL/GenBank/DDBJ databases">
        <title>Bacterial isolates from washroom surfaces on a university campus.</title>
        <authorList>
            <person name="Holman D.B."/>
            <person name="Gzyl K.E."/>
            <person name="Taheri A.E."/>
        </authorList>
    </citation>
    <scope>NUCLEOTIDE SEQUENCE</scope>
    <source>
        <strain evidence="3">RD03</strain>
    </source>
</reference>
<dbReference type="Proteomes" id="UP000189761">
    <property type="component" value="Unassembled WGS sequence"/>
</dbReference>
<keyword evidence="2" id="KW-1133">Transmembrane helix</keyword>
<reference evidence="4 5" key="1">
    <citation type="submission" date="2017-01" db="EMBL/GenBank/DDBJ databases">
        <title>Draft genome sequence of Bacillus oleronius.</title>
        <authorList>
            <person name="Allam M."/>
        </authorList>
    </citation>
    <scope>NUCLEOTIDE SEQUENCE [LARGE SCALE GENOMIC DNA]</scope>
    <source>
        <strain evidence="4 5">DSM 9356</strain>
    </source>
</reference>
<dbReference type="EMBL" id="JAROYP010000002">
    <property type="protein sequence ID" value="MDH5160506.1"/>
    <property type="molecule type" value="Genomic_DNA"/>
</dbReference>
<dbReference type="Pfam" id="PF06103">
    <property type="entry name" value="DUF948"/>
    <property type="match status" value="1"/>
</dbReference>
<dbReference type="RefSeq" id="WP_078109096.1">
    <property type="nucleotide sequence ID" value="NZ_CP065424.1"/>
</dbReference>
<keyword evidence="2" id="KW-0472">Membrane</keyword>
<evidence type="ECO:0000313" key="3">
    <source>
        <dbReference type="EMBL" id="MDH5160506.1"/>
    </source>
</evidence>
<feature type="transmembrane region" description="Helical" evidence="2">
    <location>
        <begin position="6"/>
        <end position="23"/>
    </location>
</feature>
<sequence length="163" mass="18366">MIVILYLSVALIAIAFLVLVIFVSKTLNSVKDAVNQMTKTMDGLEGQLQGITSETTMLLHKTNALAEDIQHKAEKLNTVVYAVEEVGTTIKSLNASVRKVTNNVSNQLEQNQDKISQAIQWGNVLKEIKDKWVQKKEKRKTEQLVKHAIEDESHLREVKRSRG</sequence>
<dbReference type="AlphaFoldDB" id="A0A8E2IBP1"/>
<dbReference type="Proteomes" id="UP001159179">
    <property type="component" value="Unassembled WGS sequence"/>
</dbReference>
<feature type="coiled-coil region" evidence="1">
    <location>
        <begin position="27"/>
        <end position="54"/>
    </location>
</feature>
<organism evidence="4 5">
    <name type="scientific">Heyndrickxia oleronia</name>
    <dbReference type="NCBI Taxonomy" id="38875"/>
    <lineage>
        <taxon>Bacteria</taxon>
        <taxon>Bacillati</taxon>
        <taxon>Bacillota</taxon>
        <taxon>Bacilli</taxon>
        <taxon>Bacillales</taxon>
        <taxon>Bacillaceae</taxon>
        <taxon>Heyndrickxia</taxon>
    </lineage>
</organism>
<evidence type="ECO:0000313" key="4">
    <source>
        <dbReference type="EMBL" id="OOP70364.1"/>
    </source>
</evidence>
<dbReference type="PANTHER" id="PTHR40070:SF1">
    <property type="entry name" value="UPF0478 PROTEIN YTXG"/>
    <property type="match status" value="1"/>
</dbReference>
<proteinExistence type="predicted"/>
<keyword evidence="5" id="KW-1185">Reference proteome</keyword>
<dbReference type="InterPro" id="IPR009293">
    <property type="entry name" value="UPF0478"/>
</dbReference>
<evidence type="ECO:0000256" key="1">
    <source>
        <dbReference type="SAM" id="Coils"/>
    </source>
</evidence>
<comment type="caution">
    <text evidence="4">The sequence shown here is derived from an EMBL/GenBank/DDBJ whole genome shotgun (WGS) entry which is preliminary data.</text>
</comment>
<evidence type="ECO:0000256" key="2">
    <source>
        <dbReference type="SAM" id="Phobius"/>
    </source>
</evidence>
<accession>A0A8E2IBP1</accession>
<keyword evidence="2" id="KW-0812">Transmembrane</keyword>